<dbReference type="PANTHER" id="PTHR15948:SF0">
    <property type="entry name" value="GOLGI PH REGULATOR A-RELATED"/>
    <property type="match status" value="1"/>
</dbReference>
<sequence length="134" mass="15547">MCGSQKQQLYLELVDLHNTKKRISESKTIKGRWFNFLGYFFSIYCAYKIFMRTINIIFDRPLSGWCPCSHFDSGPSYQSYKVLLRSFFLRNIKRNRHVLCTADGNVLCEVKAINLSGKVTNNLKLDSVKNFGNS</sequence>
<dbReference type="OrthoDB" id="264392at2759"/>
<dbReference type="EMBL" id="FN653060">
    <property type="protein sequence ID" value="CBY10624.1"/>
    <property type="molecule type" value="Genomic_DNA"/>
</dbReference>
<keyword evidence="1" id="KW-0812">Transmembrane</keyword>
<keyword evidence="1" id="KW-1133">Transmembrane helix</keyword>
<evidence type="ECO:0000256" key="1">
    <source>
        <dbReference type="SAM" id="Phobius"/>
    </source>
</evidence>
<evidence type="ECO:0000259" key="2">
    <source>
        <dbReference type="Pfam" id="PF12430"/>
    </source>
</evidence>
<keyword evidence="1" id="KW-0472">Membrane</keyword>
<dbReference type="AlphaFoldDB" id="E4XJI1"/>
<evidence type="ECO:0000313" key="3">
    <source>
        <dbReference type="EMBL" id="CBY10624.1"/>
    </source>
</evidence>
<evidence type="ECO:0000313" key="4">
    <source>
        <dbReference type="Proteomes" id="UP000001307"/>
    </source>
</evidence>
<name>E4XJI1_OIKDI</name>
<gene>
    <name evidence="3" type="ORF">GSOID_T00012778001</name>
</gene>
<dbReference type="Proteomes" id="UP000001307">
    <property type="component" value="Unassembled WGS sequence"/>
</dbReference>
<proteinExistence type="predicted"/>
<protein>
    <recommendedName>
        <fullName evidence="2">Abscisic acid G-protein coupled receptor-like domain-containing protein</fullName>
    </recommendedName>
</protein>
<dbReference type="InterPro" id="IPR025969">
    <property type="entry name" value="ABA_GPCR_dom"/>
</dbReference>
<reference evidence="3" key="1">
    <citation type="journal article" date="2010" name="Science">
        <title>Plasticity of animal genome architecture unmasked by rapid evolution of a pelagic tunicate.</title>
        <authorList>
            <person name="Denoeud F."/>
            <person name="Henriet S."/>
            <person name="Mungpakdee S."/>
            <person name="Aury J.M."/>
            <person name="Da Silva C."/>
            <person name="Brinkmann H."/>
            <person name="Mikhaleva J."/>
            <person name="Olsen L.C."/>
            <person name="Jubin C."/>
            <person name="Canestro C."/>
            <person name="Bouquet J.M."/>
            <person name="Danks G."/>
            <person name="Poulain J."/>
            <person name="Campsteijn C."/>
            <person name="Adamski M."/>
            <person name="Cross I."/>
            <person name="Yadetie F."/>
            <person name="Muffato M."/>
            <person name="Louis A."/>
            <person name="Butcher S."/>
            <person name="Tsagkogeorga G."/>
            <person name="Konrad A."/>
            <person name="Singh S."/>
            <person name="Jensen M.F."/>
            <person name="Cong E.H."/>
            <person name="Eikeseth-Otteraa H."/>
            <person name="Noel B."/>
            <person name="Anthouard V."/>
            <person name="Porcel B.M."/>
            <person name="Kachouri-Lafond R."/>
            <person name="Nishino A."/>
            <person name="Ugolini M."/>
            <person name="Chourrout P."/>
            <person name="Nishida H."/>
            <person name="Aasland R."/>
            <person name="Huzurbazar S."/>
            <person name="Westhof E."/>
            <person name="Delsuc F."/>
            <person name="Lehrach H."/>
            <person name="Reinhardt R."/>
            <person name="Weissenbach J."/>
            <person name="Roy S.W."/>
            <person name="Artiguenave F."/>
            <person name="Postlethwait J.H."/>
            <person name="Manak J.R."/>
            <person name="Thompson E.M."/>
            <person name="Jaillon O."/>
            <person name="Du Pasquier L."/>
            <person name="Boudinot P."/>
            <person name="Liberles D.A."/>
            <person name="Volff J.N."/>
            <person name="Philippe H."/>
            <person name="Lenhard B."/>
            <person name="Roest Crollius H."/>
            <person name="Wincker P."/>
            <person name="Chourrout D."/>
        </authorList>
    </citation>
    <scope>NUCLEOTIDE SEQUENCE [LARGE SCALE GENOMIC DNA]</scope>
</reference>
<keyword evidence="4" id="KW-1185">Reference proteome</keyword>
<dbReference type="InterPro" id="IPR015672">
    <property type="entry name" value="GPHR/GTG"/>
</dbReference>
<dbReference type="Pfam" id="PF12430">
    <property type="entry name" value="ABA_GPCR"/>
    <property type="match status" value="1"/>
</dbReference>
<dbReference type="InParanoid" id="E4XJI1"/>
<dbReference type="PANTHER" id="PTHR15948">
    <property type="entry name" value="G-PROTEIN COUPLED RECEPTOR 89-RELATED"/>
    <property type="match status" value="1"/>
</dbReference>
<feature type="transmembrane region" description="Helical" evidence="1">
    <location>
        <begin position="33"/>
        <end position="50"/>
    </location>
</feature>
<accession>E4XJI1</accession>
<feature type="domain" description="Abscisic acid G-protein coupled receptor-like" evidence="2">
    <location>
        <begin position="25"/>
        <end position="59"/>
    </location>
</feature>
<organism evidence="3">
    <name type="scientific">Oikopleura dioica</name>
    <name type="common">Tunicate</name>
    <dbReference type="NCBI Taxonomy" id="34765"/>
    <lineage>
        <taxon>Eukaryota</taxon>
        <taxon>Metazoa</taxon>
        <taxon>Chordata</taxon>
        <taxon>Tunicata</taxon>
        <taxon>Appendicularia</taxon>
        <taxon>Copelata</taxon>
        <taxon>Oikopleuridae</taxon>
        <taxon>Oikopleura</taxon>
    </lineage>
</organism>